<protein>
    <submittedName>
        <fullName evidence="2">Uncharacterized protein</fullName>
    </submittedName>
</protein>
<accession>A0A2T0RQM0</accession>
<keyword evidence="3" id="KW-1185">Reference proteome</keyword>
<gene>
    <name evidence="2" type="ORF">CLV58_14116</name>
</gene>
<evidence type="ECO:0000256" key="1">
    <source>
        <dbReference type="SAM" id="MobiDB-lite"/>
    </source>
</evidence>
<evidence type="ECO:0000313" key="2">
    <source>
        <dbReference type="EMBL" id="PRY23495.1"/>
    </source>
</evidence>
<evidence type="ECO:0000313" key="3">
    <source>
        <dbReference type="Proteomes" id="UP000238375"/>
    </source>
</evidence>
<dbReference type="AlphaFoldDB" id="A0A2T0RQM0"/>
<proteinExistence type="predicted"/>
<organism evidence="2 3">
    <name type="scientific">Spirosoma oryzae</name>
    <dbReference type="NCBI Taxonomy" id="1469603"/>
    <lineage>
        <taxon>Bacteria</taxon>
        <taxon>Pseudomonadati</taxon>
        <taxon>Bacteroidota</taxon>
        <taxon>Cytophagia</taxon>
        <taxon>Cytophagales</taxon>
        <taxon>Cytophagaceae</taxon>
        <taxon>Spirosoma</taxon>
    </lineage>
</organism>
<dbReference type="EMBL" id="PVTE01000041">
    <property type="protein sequence ID" value="PRY23495.1"/>
    <property type="molecule type" value="Genomic_DNA"/>
</dbReference>
<dbReference type="Proteomes" id="UP000238375">
    <property type="component" value="Unassembled WGS sequence"/>
</dbReference>
<sequence>MVQAAFLSTCNGNNPDSRNTSLEQPCRTLTTENRCALVGVKFLTSYYTSGASTSSMNDPAATLATQNRLSLVQGVQLIDAQYGNSKPASVEEPAAT</sequence>
<name>A0A2T0RQM0_9BACT</name>
<feature type="region of interest" description="Disordered" evidence="1">
    <location>
        <begin position="1"/>
        <end position="23"/>
    </location>
</feature>
<reference evidence="2 3" key="1">
    <citation type="submission" date="2018-03" db="EMBL/GenBank/DDBJ databases">
        <title>Genomic Encyclopedia of Archaeal and Bacterial Type Strains, Phase II (KMG-II): from individual species to whole genera.</title>
        <authorList>
            <person name="Goeker M."/>
        </authorList>
    </citation>
    <scope>NUCLEOTIDE SEQUENCE [LARGE SCALE GENOMIC DNA]</scope>
    <source>
        <strain evidence="2 3">DSM 28354</strain>
    </source>
</reference>
<comment type="caution">
    <text evidence="2">The sequence shown here is derived from an EMBL/GenBank/DDBJ whole genome shotgun (WGS) entry which is preliminary data.</text>
</comment>